<reference evidence="2" key="1">
    <citation type="submission" date="2021-01" db="EMBL/GenBank/DDBJ databases">
        <authorList>
            <consortium name="Genoscope - CEA"/>
            <person name="William W."/>
        </authorList>
    </citation>
    <scope>NUCLEOTIDE SEQUENCE</scope>
</reference>
<name>A0A816JHH5_BRANA</name>
<dbReference type="Proteomes" id="UP001295469">
    <property type="component" value="Chromosome C04"/>
</dbReference>
<organism evidence="2">
    <name type="scientific">Brassica napus</name>
    <name type="common">Rape</name>
    <dbReference type="NCBI Taxonomy" id="3708"/>
    <lineage>
        <taxon>Eukaryota</taxon>
        <taxon>Viridiplantae</taxon>
        <taxon>Streptophyta</taxon>
        <taxon>Embryophyta</taxon>
        <taxon>Tracheophyta</taxon>
        <taxon>Spermatophyta</taxon>
        <taxon>Magnoliopsida</taxon>
        <taxon>eudicotyledons</taxon>
        <taxon>Gunneridae</taxon>
        <taxon>Pentapetalae</taxon>
        <taxon>rosids</taxon>
        <taxon>malvids</taxon>
        <taxon>Brassicales</taxon>
        <taxon>Brassicaceae</taxon>
        <taxon>Brassiceae</taxon>
        <taxon>Brassica</taxon>
    </lineage>
</organism>
<feature type="signal peptide" evidence="1">
    <location>
        <begin position="1"/>
        <end position="19"/>
    </location>
</feature>
<evidence type="ECO:0000313" key="2">
    <source>
        <dbReference type="EMBL" id="CAF1846273.1"/>
    </source>
</evidence>
<accession>A0A816JHH5</accession>
<gene>
    <name evidence="2" type="ORF">DARMORV10_C04P32820.1</name>
</gene>
<sequence>MSLLLFGLSYSVVLLSALAWRVSPVNHPLVWSDDSGGYQLHLESSDLSSVCFDNACIRKAIGGNDKSELRRHGVLVFYKLMVSFGGPRAATIYSD</sequence>
<dbReference type="AlphaFoldDB" id="A0A816JHH5"/>
<evidence type="ECO:0000256" key="1">
    <source>
        <dbReference type="SAM" id="SignalP"/>
    </source>
</evidence>
<proteinExistence type="predicted"/>
<keyword evidence="1" id="KW-0732">Signal</keyword>
<dbReference type="EMBL" id="HG994368">
    <property type="protein sequence ID" value="CAF1846273.1"/>
    <property type="molecule type" value="Genomic_DNA"/>
</dbReference>
<feature type="chain" id="PRO_5032783522" evidence="1">
    <location>
        <begin position="20"/>
        <end position="95"/>
    </location>
</feature>
<protein>
    <submittedName>
        <fullName evidence="2">(rape) hypothetical protein</fullName>
    </submittedName>
</protein>